<accession>A0AAU9KF70</accession>
<evidence type="ECO:0000256" key="10">
    <source>
        <dbReference type="RuleBase" id="RU079119"/>
    </source>
</evidence>
<dbReference type="EC" id="2.3.1.225" evidence="10"/>
<dbReference type="Pfam" id="PF01529">
    <property type="entry name" value="DHHC"/>
    <property type="match status" value="1"/>
</dbReference>
<keyword evidence="14" id="KW-1185">Reference proteome</keyword>
<evidence type="ECO:0000256" key="5">
    <source>
        <dbReference type="ARBA" id="ARBA00022989"/>
    </source>
</evidence>
<keyword evidence="8" id="KW-0449">Lipoprotein</keyword>
<protein>
    <recommendedName>
        <fullName evidence="10">Palmitoyltransferase</fullName>
        <ecNumber evidence="10">2.3.1.225</ecNumber>
    </recommendedName>
</protein>
<gene>
    <name evidence="13" type="ORF">BSTOLATCC_MIC65281</name>
</gene>
<keyword evidence="5 10" id="KW-1133">Transmembrane helix</keyword>
<evidence type="ECO:0000256" key="8">
    <source>
        <dbReference type="ARBA" id="ARBA00023288"/>
    </source>
</evidence>
<feature type="region of interest" description="Disordered" evidence="11">
    <location>
        <begin position="109"/>
        <end position="130"/>
    </location>
</feature>
<dbReference type="AlphaFoldDB" id="A0AAU9KF70"/>
<feature type="transmembrane region" description="Helical" evidence="10">
    <location>
        <begin position="17"/>
        <end position="35"/>
    </location>
</feature>
<comment type="domain">
    <text evidence="10">The DHHC domain is required for palmitoyltransferase activity.</text>
</comment>
<proteinExistence type="inferred from homology"/>
<dbReference type="Proteomes" id="UP001162131">
    <property type="component" value="Unassembled WGS sequence"/>
</dbReference>
<comment type="caution">
    <text evidence="13">The sequence shown here is derived from an EMBL/GenBank/DDBJ whole genome shotgun (WGS) entry which is preliminary data.</text>
</comment>
<dbReference type="GO" id="GO:0019706">
    <property type="term" value="F:protein-cysteine S-palmitoyltransferase activity"/>
    <property type="evidence" value="ECO:0007669"/>
    <property type="project" value="UniProtKB-EC"/>
</dbReference>
<evidence type="ECO:0000256" key="1">
    <source>
        <dbReference type="ARBA" id="ARBA00004127"/>
    </source>
</evidence>
<dbReference type="InterPro" id="IPR039859">
    <property type="entry name" value="PFA4/ZDH16/20/ERF2-like"/>
</dbReference>
<sequence length="351" mass="40693">MLLSVPELVEFDKSATILYWVLVFIVFSCYINTSYRDPGFVHAIKILSDQNPVHPTEQPSIEITSNHKSQASVGFVELSDPNFYISPSKCHQRYMSTEHDDTEKNIQGRAGSQAEKELEDENSGPLQIDMLGNKPIVDDIEEEDYSPQSPTDVSAVGENKFQKFEDVIITETRFCTVCTLEQPMRAKHCRDCDKCVALHDHHCPWLGICIGERNRRQFWAYLVVECGLIWWSGFWLFQSFEERTGLVEWMKVNWARIFASVFIAFFLFFVTCLLVFHTYLAITNQTTWENISWERISYLKKWPKSYGSPFSKGCLSNIYIYCCKPLPKTYTSWIMPARLPDKNPKKCCCIV</sequence>
<dbReference type="GO" id="GO:0006612">
    <property type="term" value="P:protein targeting to membrane"/>
    <property type="evidence" value="ECO:0007669"/>
    <property type="project" value="TreeGrafter"/>
</dbReference>
<reference evidence="13" key="1">
    <citation type="submission" date="2021-09" db="EMBL/GenBank/DDBJ databases">
        <authorList>
            <consortium name="AG Swart"/>
            <person name="Singh M."/>
            <person name="Singh A."/>
            <person name="Seah K."/>
            <person name="Emmerich C."/>
        </authorList>
    </citation>
    <scope>NUCLEOTIDE SEQUENCE</scope>
    <source>
        <strain evidence="13">ATCC30299</strain>
    </source>
</reference>
<feature type="transmembrane region" description="Helical" evidence="10">
    <location>
        <begin position="257"/>
        <end position="282"/>
    </location>
</feature>
<keyword evidence="7" id="KW-0564">Palmitate</keyword>
<dbReference type="PROSITE" id="PS50216">
    <property type="entry name" value="DHHC"/>
    <property type="match status" value="1"/>
</dbReference>
<evidence type="ECO:0000256" key="9">
    <source>
        <dbReference type="ARBA" id="ARBA00023315"/>
    </source>
</evidence>
<keyword evidence="3 10" id="KW-0808">Transferase</keyword>
<dbReference type="PANTHER" id="PTHR22883:SF301">
    <property type="entry name" value="PALMITOYLTRANSFERASE ZDHHC12"/>
    <property type="match status" value="1"/>
</dbReference>
<dbReference type="GO" id="GO:0005794">
    <property type="term" value="C:Golgi apparatus"/>
    <property type="evidence" value="ECO:0007669"/>
    <property type="project" value="TreeGrafter"/>
</dbReference>
<comment type="similarity">
    <text evidence="2 10">Belongs to the DHHC palmitoyltransferase family.</text>
</comment>
<evidence type="ECO:0000256" key="11">
    <source>
        <dbReference type="SAM" id="MobiDB-lite"/>
    </source>
</evidence>
<evidence type="ECO:0000313" key="13">
    <source>
        <dbReference type="EMBL" id="CAG9335970.1"/>
    </source>
</evidence>
<evidence type="ECO:0000256" key="2">
    <source>
        <dbReference type="ARBA" id="ARBA00008574"/>
    </source>
</evidence>
<evidence type="ECO:0000313" key="14">
    <source>
        <dbReference type="Proteomes" id="UP001162131"/>
    </source>
</evidence>
<evidence type="ECO:0000256" key="4">
    <source>
        <dbReference type="ARBA" id="ARBA00022692"/>
    </source>
</evidence>
<evidence type="ECO:0000256" key="6">
    <source>
        <dbReference type="ARBA" id="ARBA00023136"/>
    </source>
</evidence>
<keyword evidence="4 10" id="KW-0812">Transmembrane</keyword>
<organism evidence="13 14">
    <name type="scientific">Blepharisma stoltei</name>
    <dbReference type="NCBI Taxonomy" id="1481888"/>
    <lineage>
        <taxon>Eukaryota</taxon>
        <taxon>Sar</taxon>
        <taxon>Alveolata</taxon>
        <taxon>Ciliophora</taxon>
        <taxon>Postciliodesmatophora</taxon>
        <taxon>Heterotrichea</taxon>
        <taxon>Heterotrichida</taxon>
        <taxon>Blepharismidae</taxon>
        <taxon>Blepharisma</taxon>
    </lineage>
</organism>
<comment type="subcellular location">
    <subcellularLocation>
        <location evidence="1">Endomembrane system</location>
        <topology evidence="1">Multi-pass membrane protein</topology>
    </subcellularLocation>
</comment>
<dbReference type="GO" id="GO:0005783">
    <property type="term" value="C:endoplasmic reticulum"/>
    <property type="evidence" value="ECO:0007669"/>
    <property type="project" value="TreeGrafter"/>
</dbReference>
<dbReference type="PANTHER" id="PTHR22883">
    <property type="entry name" value="ZINC FINGER DHHC DOMAIN CONTAINING PROTEIN"/>
    <property type="match status" value="1"/>
</dbReference>
<feature type="domain" description="Palmitoyltransferase DHHC" evidence="12">
    <location>
        <begin position="170"/>
        <end position="293"/>
    </location>
</feature>
<comment type="catalytic activity">
    <reaction evidence="10">
        <text>L-cysteinyl-[protein] + hexadecanoyl-CoA = S-hexadecanoyl-L-cysteinyl-[protein] + CoA</text>
        <dbReference type="Rhea" id="RHEA:36683"/>
        <dbReference type="Rhea" id="RHEA-COMP:10131"/>
        <dbReference type="Rhea" id="RHEA-COMP:11032"/>
        <dbReference type="ChEBI" id="CHEBI:29950"/>
        <dbReference type="ChEBI" id="CHEBI:57287"/>
        <dbReference type="ChEBI" id="CHEBI:57379"/>
        <dbReference type="ChEBI" id="CHEBI:74151"/>
        <dbReference type="EC" id="2.3.1.225"/>
    </reaction>
</comment>
<feature type="transmembrane region" description="Helical" evidence="10">
    <location>
        <begin position="218"/>
        <end position="237"/>
    </location>
</feature>
<evidence type="ECO:0000256" key="3">
    <source>
        <dbReference type="ARBA" id="ARBA00022679"/>
    </source>
</evidence>
<keyword evidence="6 10" id="KW-0472">Membrane</keyword>
<name>A0AAU9KF70_9CILI</name>
<dbReference type="InterPro" id="IPR001594">
    <property type="entry name" value="Palmitoyltrfase_DHHC"/>
</dbReference>
<evidence type="ECO:0000256" key="7">
    <source>
        <dbReference type="ARBA" id="ARBA00023139"/>
    </source>
</evidence>
<keyword evidence="9 10" id="KW-0012">Acyltransferase</keyword>
<dbReference type="EMBL" id="CAJZBQ010000063">
    <property type="protein sequence ID" value="CAG9335970.1"/>
    <property type="molecule type" value="Genomic_DNA"/>
</dbReference>
<evidence type="ECO:0000259" key="12">
    <source>
        <dbReference type="Pfam" id="PF01529"/>
    </source>
</evidence>